<keyword evidence="2" id="KW-1185">Reference proteome</keyword>
<reference evidence="1" key="1">
    <citation type="submission" date="2022-01" db="EMBL/GenBank/DDBJ databases">
        <authorList>
            <person name="Criscuolo A."/>
        </authorList>
    </citation>
    <scope>NUCLEOTIDE SEQUENCE</scope>
    <source>
        <strain evidence="1">CIP111891</strain>
    </source>
</reference>
<gene>
    <name evidence="1" type="ORF">PAECIP111891_02052</name>
</gene>
<dbReference type="EMBL" id="CAKMMW010000004">
    <property type="protein sequence ID" value="CAH1202211.1"/>
    <property type="molecule type" value="Genomic_DNA"/>
</dbReference>
<dbReference type="Proteomes" id="UP000838821">
    <property type="component" value="Unassembled WGS sequence"/>
</dbReference>
<dbReference type="RefSeq" id="WP_236286762.1">
    <property type="nucleotide sequence ID" value="NZ_CAKMMW010000004.1"/>
</dbReference>
<proteinExistence type="predicted"/>
<organism evidence="1 2">
    <name type="scientific">Paenibacillus allorhizoplanae</name>
    <dbReference type="NCBI Taxonomy" id="2905648"/>
    <lineage>
        <taxon>Bacteria</taxon>
        <taxon>Bacillati</taxon>
        <taxon>Bacillota</taxon>
        <taxon>Bacilli</taxon>
        <taxon>Bacillales</taxon>
        <taxon>Paenibacillaceae</taxon>
        <taxon>Paenibacillus</taxon>
    </lineage>
</organism>
<evidence type="ECO:0000313" key="2">
    <source>
        <dbReference type="Proteomes" id="UP000838821"/>
    </source>
</evidence>
<protein>
    <submittedName>
        <fullName evidence="1">Uncharacterized protein</fullName>
    </submittedName>
</protein>
<evidence type="ECO:0000313" key="1">
    <source>
        <dbReference type="EMBL" id="CAH1202211.1"/>
    </source>
</evidence>
<name>A0ABM9C5E6_9BACL</name>
<sequence length="218" mass="24350">MERLNLTARSKLSKSTDYTGLQAHGLNALVHVIGGTSSPKEPYQVKILVSNEGDVAWSGVIHVELPFAKKEPRYFLPAFIYGKNRGEAPLNVPKEFPRLREGNPPRPASPWWMVRSDRLSHPAAFVYDNGNIYGLCASPYFISENGIKQQWKPEIEGEFYQYGGFTCSLSKGTVGYTLGYENAPWLFIKATLVKDRLPLEENCFELAVGESGVYDGVI</sequence>
<accession>A0ABM9C5E6</accession>
<comment type="caution">
    <text evidence="1">The sequence shown here is derived from an EMBL/GenBank/DDBJ whole genome shotgun (WGS) entry which is preliminary data.</text>
</comment>